<keyword evidence="2" id="KW-1003">Cell membrane</keyword>
<dbReference type="Proteomes" id="UP001238496">
    <property type="component" value="Unassembled WGS sequence"/>
</dbReference>
<dbReference type="InterPro" id="IPR016181">
    <property type="entry name" value="Acyl_CoA_acyltransferase"/>
</dbReference>
<dbReference type="GO" id="GO:0050071">
    <property type="term" value="F:phosphatidylglycerol lysyltransferase activity"/>
    <property type="evidence" value="ECO:0007669"/>
    <property type="project" value="UniProtKB-EC"/>
</dbReference>
<keyword evidence="3" id="KW-0812">Transmembrane</keyword>
<comment type="caution">
    <text evidence="7">The sequence shown here is derived from an EMBL/GenBank/DDBJ whole genome shotgun (WGS) entry which is preliminary data.</text>
</comment>
<dbReference type="InterPro" id="IPR051211">
    <property type="entry name" value="PG_lysyltransferase"/>
</dbReference>
<dbReference type="PANTHER" id="PTHR34697:SF2">
    <property type="entry name" value="PHOSPHATIDYLGLYCEROL LYSYLTRANSFERASE"/>
    <property type="match status" value="1"/>
</dbReference>
<sequence length="440" mass="48145">MASSMSNSEPAAIAPSAGRGQSLPFSTLWLLWRLALRVPRTGIVVGGLAMLALLAPILAEESVLSFGWSLVLARHGIDATEGTLGLSMVLGVIASRGLVRMPRRSDAPREKSSDDLARAAALLPRQANASAGLVRLGDKRILFSDCGEGFIMYGRRGRSLVALFDPVGPRHLWAPLVEKFVAEARRTRSRPVFYQVSADFLPIAVELRLQALKLGEQAVIDLTRFSLAGGDWLKLRRSINRAERDGLAFELLAPESVREVMDELAAVSDTWLSAHKAGEKGFSLGTFERDYVAAGPVAVIRREGRIVAFATLMTGSSTGDAFIDLMRHVPGVHRGMMDLLFVKVMETLKAEGFRSLNLGMAPLAGLSGHRRAPAWNHLARQIFEHGERFYNFRGVRAFKEKFDPDWQPRYLVVTGQGLPILSLVDVTLLIGGGLKGLMRR</sequence>
<keyword evidence="7" id="KW-0012">Acyltransferase</keyword>
<evidence type="ECO:0000256" key="2">
    <source>
        <dbReference type="ARBA" id="ARBA00022475"/>
    </source>
</evidence>
<gene>
    <name evidence="7" type="ORF">J2045_003569</name>
</gene>
<dbReference type="RefSeq" id="WP_307375129.1">
    <property type="nucleotide sequence ID" value="NZ_JAUSUW010000011.1"/>
</dbReference>
<keyword evidence="4" id="KW-1133">Transmembrane helix</keyword>
<dbReference type="InterPro" id="IPR024320">
    <property type="entry name" value="LPG_synthase_C"/>
</dbReference>
<evidence type="ECO:0000256" key="3">
    <source>
        <dbReference type="ARBA" id="ARBA00022692"/>
    </source>
</evidence>
<evidence type="ECO:0000256" key="1">
    <source>
        <dbReference type="ARBA" id="ARBA00004651"/>
    </source>
</evidence>
<dbReference type="PANTHER" id="PTHR34697">
    <property type="entry name" value="PHOSPHATIDYLGLYCEROL LYSYLTRANSFERASE"/>
    <property type="match status" value="1"/>
</dbReference>
<dbReference type="SUPFAM" id="SSF55729">
    <property type="entry name" value="Acyl-CoA N-acyltransferases (Nat)"/>
    <property type="match status" value="1"/>
</dbReference>
<organism evidence="7 8">
    <name type="scientific">Peteryoungia aggregata LMG 23059</name>
    <dbReference type="NCBI Taxonomy" id="1368425"/>
    <lineage>
        <taxon>Bacteria</taxon>
        <taxon>Pseudomonadati</taxon>
        <taxon>Pseudomonadota</taxon>
        <taxon>Alphaproteobacteria</taxon>
        <taxon>Hyphomicrobiales</taxon>
        <taxon>Rhizobiaceae</taxon>
        <taxon>Peteryoungia</taxon>
    </lineage>
</organism>
<comment type="subcellular location">
    <subcellularLocation>
        <location evidence="1">Cell membrane</location>
        <topology evidence="1">Multi-pass membrane protein</topology>
    </subcellularLocation>
</comment>
<reference evidence="7 8" key="1">
    <citation type="submission" date="2023-07" db="EMBL/GenBank/DDBJ databases">
        <title>Genomic Encyclopedia of Type Strains, Phase IV (KMG-IV): sequencing the most valuable type-strain genomes for metagenomic binning, comparative biology and taxonomic classification.</title>
        <authorList>
            <person name="Goeker M."/>
        </authorList>
    </citation>
    <scope>NUCLEOTIDE SEQUENCE [LARGE SCALE GENOMIC DNA]</scope>
    <source>
        <strain evidence="7 8">DSM 1111</strain>
    </source>
</reference>
<keyword evidence="7" id="KW-0808">Transferase</keyword>
<name>A0ABU0GAZ1_9HYPH</name>
<evidence type="ECO:0000256" key="5">
    <source>
        <dbReference type="ARBA" id="ARBA00023136"/>
    </source>
</evidence>
<evidence type="ECO:0000256" key="4">
    <source>
        <dbReference type="ARBA" id="ARBA00022989"/>
    </source>
</evidence>
<dbReference type="Pfam" id="PF09924">
    <property type="entry name" value="LPG_synthase_C"/>
    <property type="match status" value="1"/>
</dbReference>
<keyword evidence="8" id="KW-1185">Reference proteome</keyword>
<feature type="domain" description="Phosphatidylglycerol lysyltransferase C-terminal" evidence="6">
    <location>
        <begin position="122"/>
        <end position="412"/>
    </location>
</feature>
<keyword evidence="5" id="KW-0472">Membrane</keyword>
<evidence type="ECO:0000313" key="8">
    <source>
        <dbReference type="Proteomes" id="UP001238496"/>
    </source>
</evidence>
<accession>A0ABU0GAZ1</accession>
<dbReference type="EMBL" id="JAUSUW010000011">
    <property type="protein sequence ID" value="MDQ0422521.1"/>
    <property type="molecule type" value="Genomic_DNA"/>
</dbReference>
<proteinExistence type="predicted"/>
<protein>
    <submittedName>
        <fullName evidence="7">Phosphatidylglycerol lysyltransferase</fullName>
        <ecNumber evidence="7">2.3.2.3</ecNumber>
    </submittedName>
</protein>
<evidence type="ECO:0000259" key="6">
    <source>
        <dbReference type="Pfam" id="PF09924"/>
    </source>
</evidence>
<dbReference type="EC" id="2.3.2.3" evidence="7"/>
<evidence type="ECO:0000313" key="7">
    <source>
        <dbReference type="EMBL" id="MDQ0422521.1"/>
    </source>
</evidence>